<dbReference type="PANTHER" id="PTHR46652">
    <property type="entry name" value="LEUCINE-RICH REPEAT AND IQ DOMAIN-CONTAINING PROTEIN 1-RELATED"/>
    <property type="match status" value="1"/>
</dbReference>
<dbReference type="RefSeq" id="XP_001322695.1">
    <property type="nucleotide sequence ID" value="XM_001322660.1"/>
</dbReference>
<dbReference type="Gene3D" id="2.60.40.2700">
    <property type="match status" value="1"/>
</dbReference>
<dbReference type="InParanoid" id="A2EA26"/>
<protein>
    <submittedName>
        <fullName evidence="5">Leucine Rich Repeat family protein</fullName>
    </submittedName>
</protein>
<dbReference type="Gene3D" id="3.80.10.10">
    <property type="entry name" value="Ribonuclease Inhibitor"/>
    <property type="match status" value="1"/>
</dbReference>
<evidence type="ECO:0000259" key="4">
    <source>
        <dbReference type="Pfam" id="PF23197"/>
    </source>
</evidence>
<accession>A2EA26</accession>
<dbReference type="InterPro" id="IPR050836">
    <property type="entry name" value="SDS22/Internalin_LRR"/>
</dbReference>
<dbReference type="VEuPathDB" id="TrichDB:TVAG_483820"/>
<dbReference type="GO" id="GO:0042393">
    <property type="term" value="F:histone binding"/>
    <property type="evidence" value="ECO:0000318"/>
    <property type="project" value="GO_Central"/>
</dbReference>
<evidence type="ECO:0000256" key="3">
    <source>
        <dbReference type="SAM" id="MobiDB-lite"/>
    </source>
</evidence>
<feature type="domain" description="AIR9-like A9" evidence="4">
    <location>
        <begin position="447"/>
        <end position="524"/>
    </location>
</feature>
<sequence length="1490" mass="164911">MKKNPISPRTPKYPKYSEVNNGRSNPSTPNGIKSPRLQLPAYETPQTRKDVVSATFVSVAGQKLKSLPPSAKNKHVIALNLEDNQLSINSLKDLPKNLTSLSLSNNPLLSCAIPKFDRLRSLVLDNCQINSFEGMPKFPNLRLFSIANNNISDLNEIQIFTKLETLNLSNNAFDFDPVICIAAIGSICLTKFNGIPLTSLVLTEAFKFSPIVGYALRHGRNPQRYSNAEEEIQVSQEFLNKNLIEQLTSAGMDPSLAQFKTETVGDNMSLILPFTATNIKWYRDVLPTEQNTSEWASVQGNVSKDTPNVLELTNIMKMHLIKCDFTMNEQNFSLYTDQPIGRKPNVLVLPFPLDPVLAGLPLEGSMISLIPLPIPTKVAWVSGTRIIKQDETAIIVSNAEIGKPVTCLLAPFCPNFPNIIFATLYTETMTVQPLLPTVSGVTFPEIIIEESEIEFTRVITPDREGNSQISIEHSRFQSSAWENVANLSPDNFKYTPNQSDVGCYLRICYTPETSEGTQGETIYFYSKTKVLPQFPTFENAAISGQLSVGHTLVATGKYKGGHPGQHHYRWLLCDNKDGKKITQKMAKTMQEVGNEKFLKITQEMEDKIICLEILPIRDDEVVGNTIFLVSQGVVQPAEHEELRVIEYNNPIVAGKKVQLEETVQFFLSSPDSPIGYEPIKFGNSFVPHLENVGQFLRVESEGAEGLLGEVQEPPPLLKAVAINCEKCVENAVANLQIKVQRLSAQNIEIIWTKVKKDTEKVVAVNTSSYTFAPEDVGFQIRAKVTALDKAGNAISSLTTDLTQTVQAQGNSVPVIAGKFKEGGKLHIECEKEYSEVLWFRKERNQWINIGVGNEYTVSSKDIGSAIRCQMKIGGNQVTVTSREIIDSGLPTATIEAEDSAIEGQEIPITVTYNGGKEGKSECKWERIGAEDVKVVVANNTNTYQIKKQDVNSTIELSYCPPQLKEGSAVAHSLKSAMDQIDPEKLTWTIEKVTFFDSEILAKDAKSFSVPADAAGWRIMVTATNSSKIKSPSKFAKDQRNNCTWTRVGNARNTVVVSKELKYVPTLEDVGHELKFSYKPVRKDGVTGETVTHEFGPVIAADPSISDASFTQNSDGFLEVKYKYTGGVEGNTTILYHIKDAKGQLTLFAKSPEKVICPHPDLYNKEVVVDVIPTRDDNVKGQKTRVGSVIVKPRPTVIDAEIKAKNGEIKPGNILKCFTKVEGNGELFYRWYRSTDKAKADDWELIEGEEKQEFTPRDIDSGYFIRCTLFMKNSEGWESDIFETITPKQVDAAPVRVSIAGGEQELVTATNLTAKVTDKGQELENVTVVWQRRLENGEYVGIAEGNSYLTTANDIGRKIRCLYGKNVFSNDTNAVSLSGKMKSMVNAVVRTKNFKFVANASSGNSTWTVQVTDSGLSMKSKLGNEKSGKWTTVSAECVDGTKDEIKLTLDVSTSFVLVPVVEEERILSAIGQRNVRDFVACVINGFSKNVK</sequence>
<dbReference type="KEGG" id="tva:4768406"/>
<dbReference type="Pfam" id="PF23197">
    <property type="entry name" value="IG_AIR9"/>
    <property type="match status" value="4"/>
</dbReference>
<reference evidence="5" key="2">
    <citation type="journal article" date="2007" name="Science">
        <title>Draft genome sequence of the sexually transmitted pathogen Trichomonas vaginalis.</title>
        <authorList>
            <person name="Carlton J.M."/>
            <person name="Hirt R.P."/>
            <person name="Silva J.C."/>
            <person name="Delcher A.L."/>
            <person name="Schatz M."/>
            <person name="Zhao Q."/>
            <person name="Wortman J.R."/>
            <person name="Bidwell S.L."/>
            <person name="Alsmark U.C.M."/>
            <person name="Besteiro S."/>
            <person name="Sicheritz-Ponten T."/>
            <person name="Noel C.J."/>
            <person name="Dacks J.B."/>
            <person name="Foster P.G."/>
            <person name="Simillion C."/>
            <person name="Van de Peer Y."/>
            <person name="Miranda-Saavedra D."/>
            <person name="Barton G.J."/>
            <person name="Westrop G.D."/>
            <person name="Mueller S."/>
            <person name="Dessi D."/>
            <person name="Fiori P.L."/>
            <person name="Ren Q."/>
            <person name="Paulsen I."/>
            <person name="Zhang H."/>
            <person name="Bastida-Corcuera F.D."/>
            <person name="Simoes-Barbosa A."/>
            <person name="Brown M.T."/>
            <person name="Hayes R.D."/>
            <person name="Mukherjee M."/>
            <person name="Okumura C.Y."/>
            <person name="Schneider R."/>
            <person name="Smith A.J."/>
            <person name="Vanacova S."/>
            <person name="Villalvazo M."/>
            <person name="Haas B.J."/>
            <person name="Pertea M."/>
            <person name="Feldblyum T.V."/>
            <person name="Utterback T.R."/>
            <person name="Shu C.L."/>
            <person name="Osoegawa K."/>
            <person name="de Jong P.J."/>
            <person name="Hrdy I."/>
            <person name="Horvathova L."/>
            <person name="Zubacova Z."/>
            <person name="Dolezal P."/>
            <person name="Malik S.B."/>
            <person name="Logsdon J.M. Jr."/>
            <person name="Henze K."/>
            <person name="Gupta A."/>
            <person name="Wang C.C."/>
            <person name="Dunne R.L."/>
            <person name="Upcroft J.A."/>
            <person name="Upcroft P."/>
            <person name="White O."/>
            <person name="Salzberg S.L."/>
            <person name="Tang P."/>
            <person name="Chiu C.-H."/>
            <person name="Lee Y.-S."/>
            <person name="Embley T.M."/>
            <person name="Coombs G.H."/>
            <person name="Mottram J.C."/>
            <person name="Tachezy J."/>
            <person name="Fraser-Liggett C.M."/>
            <person name="Johnson P.J."/>
        </authorList>
    </citation>
    <scope>NUCLEOTIDE SEQUENCE [LARGE SCALE GENOMIC DNA]</scope>
    <source>
        <strain evidence="5">G3</strain>
    </source>
</reference>
<dbReference type="EMBL" id="DS113337">
    <property type="protein sequence ID" value="EAY10472.1"/>
    <property type="molecule type" value="Genomic_DNA"/>
</dbReference>
<keyword evidence="6" id="KW-1185">Reference proteome</keyword>
<evidence type="ECO:0000313" key="6">
    <source>
        <dbReference type="Proteomes" id="UP000001542"/>
    </source>
</evidence>
<dbReference type="PANTHER" id="PTHR46652:SF7">
    <property type="entry name" value="LEUCINE-RICH REPEAT AND IQ DOMAIN-CONTAINING PROTEIN 1"/>
    <property type="match status" value="1"/>
</dbReference>
<keyword evidence="2" id="KW-0677">Repeat</keyword>
<dbReference type="Proteomes" id="UP000001542">
    <property type="component" value="Unassembled WGS sequence"/>
</dbReference>
<dbReference type="InterPro" id="IPR056284">
    <property type="entry name" value="AIR9-like_A9"/>
</dbReference>
<feature type="domain" description="AIR9-like A9" evidence="4">
    <location>
        <begin position="538"/>
        <end position="627"/>
    </location>
</feature>
<evidence type="ECO:0000256" key="2">
    <source>
        <dbReference type="ARBA" id="ARBA00022737"/>
    </source>
</evidence>
<reference evidence="5" key="1">
    <citation type="submission" date="2006-10" db="EMBL/GenBank/DDBJ databases">
        <authorList>
            <person name="Amadeo P."/>
            <person name="Zhao Q."/>
            <person name="Wortman J."/>
            <person name="Fraser-Liggett C."/>
            <person name="Carlton J."/>
        </authorList>
    </citation>
    <scope>NUCLEOTIDE SEQUENCE</scope>
    <source>
        <strain evidence="5">G3</strain>
    </source>
</reference>
<keyword evidence="1" id="KW-0433">Leucine-rich repeat</keyword>
<feature type="region of interest" description="Disordered" evidence="3">
    <location>
        <begin position="1"/>
        <end position="38"/>
    </location>
</feature>
<organism evidence="5 6">
    <name type="scientific">Trichomonas vaginalis (strain ATCC PRA-98 / G3)</name>
    <dbReference type="NCBI Taxonomy" id="412133"/>
    <lineage>
        <taxon>Eukaryota</taxon>
        <taxon>Metamonada</taxon>
        <taxon>Parabasalia</taxon>
        <taxon>Trichomonadida</taxon>
        <taxon>Trichomonadidae</taxon>
        <taxon>Trichomonas</taxon>
    </lineage>
</organism>
<feature type="domain" description="AIR9-like A9" evidence="4">
    <location>
        <begin position="1042"/>
        <end position="1091"/>
    </location>
</feature>
<gene>
    <name evidence="5" type="ORF">TVAG_483820</name>
</gene>
<feature type="domain" description="AIR9-like A9" evidence="4">
    <location>
        <begin position="894"/>
        <end position="960"/>
    </location>
</feature>
<dbReference type="InterPro" id="IPR032675">
    <property type="entry name" value="LRR_dom_sf"/>
</dbReference>
<dbReference type="FunFam" id="3.80.10.10:FF:002092">
    <property type="entry name" value="Leucine Rich Repeat family protein"/>
    <property type="match status" value="1"/>
</dbReference>
<name>A2EA26_TRIV3</name>
<dbReference type="eggNOG" id="KOG0531">
    <property type="taxonomic scope" value="Eukaryota"/>
</dbReference>
<proteinExistence type="predicted"/>
<evidence type="ECO:0000256" key="1">
    <source>
        <dbReference type="ARBA" id="ARBA00022614"/>
    </source>
</evidence>
<feature type="compositionally biased region" description="Polar residues" evidence="3">
    <location>
        <begin position="18"/>
        <end position="31"/>
    </location>
</feature>
<dbReference type="STRING" id="5722.A2EA26"/>
<evidence type="ECO:0000313" key="5">
    <source>
        <dbReference type="EMBL" id="EAY10472.1"/>
    </source>
</evidence>
<dbReference type="SUPFAM" id="SSF52058">
    <property type="entry name" value="L domain-like"/>
    <property type="match status" value="1"/>
</dbReference>
<dbReference type="OrthoDB" id="1904536at2759"/>
<dbReference type="GO" id="GO:0005634">
    <property type="term" value="C:nucleus"/>
    <property type="evidence" value="ECO:0000318"/>
    <property type="project" value="GO_Central"/>
</dbReference>
<dbReference type="VEuPathDB" id="TrichDB:TVAGG3_0981030"/>